<dbReference type="Gene3D" id="3.30.390.30">
    <property type="match status" value="1"/>
</dbReference>
<keyword evidence="7" id="KW-0223">Dioxygenase</keyword>
<protein>
    <submittedName>
        <fullName evidence="7">3-phenylpropionate/trans-cinnamate dioxygenase ferredoxin reductase subunit</fullName>
    </submittedName>
</protein>
<dbReference type="PRINTS" id="PR00368">
    <property type="entry name" value="FADPNR"/>
</dbReference>
<dbReference type="Pfam" id="PF14759">
    <property type="entry name" value="Reductase_C"/>
    <property type="match status" value="1"/>
</dbReference>
<dbReference type="InterPro" id="IPR023753">
    <property type="entry name" value="FAD/NAD-binding_dom"/>
</dbReference>
<dbReference type="PANTHER" id="PTHR43557:SF2">
    <property type="entry name" value="RIESKE DOMAIN-CONTAINING PROTEIN-RELATED"/>
    <property type="match status" value="1"/>
</dbReference>
<organism evidence="7 8">
    <name type="scientific">Azospirillum oryzae</name>
    <dbReference type="NCBI Taxonomy" id="286727"/>
    <lineage>
        <taxon>Bacteria</taxon>
        <taxon>Pseudomonadati</taxon>
        <taxon>Pseudomonadota</taxon>
        <taxon>Alphaproteobacteria</taxon>
        <taxon>Rhodospirillales</taxon>
        <taxon>Azospirillaceae</taxon>
        <taxon>Azospirillum</taxon>
    </lineage>
</organism>
<dbReference type="InterPro" id="IPR050446">
    <property type="entry name" value="FAD-oxidoreductase/Apoptosis"/>
</dbReference>
<dbReference type="InterPro" id="IPR028202">
    <property type="entry name" value="Reductase_C"/>
</dbReference>
<dbReference type="PANTHER" id="PTHR43557">
    <property type="entry name" value="APOPTOSIS-INDUCING FACTOR 1"/>
    <property type="match status" value="1"/>
</dbReference>
<keyword evidence="2" id="KW-0285">Flavoprotein</keyword>
<proteinExistence type="predicted"/>
<feature type="domain" description="FAD/NAD(P)-binding" evidence="5">
    <location>
        <begin position="7"/>
        <end position="315"/>
    </location>
</feature>
<dbReference type="OrthoDB" id="7809559at2"/>
<dbReference type="SUPFAM" id="SSF51905">
    <property type="entry name" value="FAD/NAD(P)-binding domain"/>
    <property type="match status" value="2"/>
</dbReference>
<evidence type="ECO:0000256" key="1">
    <source>
        <dbReference type="ARBA" id="ARBA00001974"/>
    </source>
</evidence>
<dbReference type="RefSeq" id="WP_085084406.1">
    <property type="nucleotide sequence ID" value="NZ_FXAK01000002.1"/>
</dbReference>
<evidence type="ECO:0000259" key="5">
    <source>
        <dbReference type="Pfam" id="PF07992"/>
    </source>
</evidence>
<dbReference type="Gene3D" id="3.50.50.60">
    <property type="entry name" value="FAD/NAD(P)-binding domain"/>
    <property type="match status" value="2"/>
</dbReference>
<dbReference type="SUPFAM" id="SSF55424">
    <property type="entry name" value="FAD/NAD-linked reductases, dimerisation (C-terminal) domain"/>
    <property type="match status" value="1"/>
</dbReference>
<evidence type="ECO:0000256" key="4">
    <source>
        <dbReference type="ARBA" id="ARBA00023002"/>
    </source>
</evidence>
<evidence type="ECO:0000256" key="2">
    <source>
        <dbReference type="ARBA" id="ARBA00022630"/>
    </source>
</evidence>
<dbReference type="InterPro" id="IPR036188">
    <property type="entry name" value="FAD/NAD-bd_sf"/>
</dbReference>
<dbReference type="InterPro" id="IPR016156">
    <property type="entry name" value="FAD/NAD-linked_Rdtase_dimer_sf"/>
</dbReference>
<gene>
    <name evidence="7" type="ORF">SAMN02982917_1840</name>
</gene>
<name>A0A1X7ELY2_9PROT</name>
<evidence type="ECO:0000259" key="6">
    <source>
        <dbReference type="Pfam" id="PF14759"/>
    </source>
</evidence>
<accession>A0A1X7ELY2</accession>
<dbReference type="Pfam" id="PF07992">
    <property type="entry name" value="Pyr_redox_2"/>
    <property type="match status" value="1"/>
</dbReference>
<evidence type="ECO:0000313" key="8">
    <source>
        <dbReference type="Proteomes" id="UP000192936"/>
    </source>
</evidence>
<dbReference type="STRING" id="286727.SAMN02982917_1840"/>
<evidence type="ECO:0000256" key="3">
    <source>
        <dbReference type="ARBA" id="ARBA00022827"/>
    </source>
</evidence>
<dbReference type="PRINTS" id="PR00411">
    <property type="entry name" value="PNDRDTASEI"/>
</dbReference>
<evidence type="ECO:0000313" key="7">
    <source>
        <dbReference type="EMBL" id="SMF35845.1"/>
    </source>
</evidence>
<comment type="cofactor">
    <cofactor evidence="1">
        <name>FAD</name>
        <dbReference type="ChEBI" id="CHEBI:57692"/>
    </cofactor>
</comment>
<dbReference type="GO" id="GO:0051213">
    <property type="term" value="F:dioxygenase activity"/>
    <property type="evidence" value="ECO:0007669"/>
    <property type="project" value="UniProtKB-KW"/>
</dbReference>
<dbReference type="GO" id="GO:0016651">
    <property type="term" value="F:oxidoreductase activity, acting on NAD(P)H"/>
    <property type="evidence" value="ECO:0007669"/>
    <property type="project" value="TreeGrafter"/>
</dbReference>
<dbReference type="GO" id="GO:0005737">
    <property type="term" value="C:cytoplasm"/>
    <property type="evidence" value="ECO:0007669"/>
    <property type="project" value="TreeGrafter"/>
</dbReference>
<sequence>MLQDDKTIVIVGAGQAGGTAAATLRQYGFKGKVVLIGDEPLLPYQRPPLSKTYLKTDLSPDALKLRAQSFYDEAGIELRLGRSVTAIDAKARTVALADGETLAYDILILATGSLVRKLDVPGAGLAGLFELRSQADADRLKPAVRSAKRIAIVGAGYVGLEVAASARALGAEVVVVERESRVLARVASAALSGFVDAYHRGRGVEILTGASVAAFLGDGQGQGEGKEEGKVRALQLADGRIVACDAVVVGVGALPCDALARSAGLVCDDGVRVDEQARTSDPAIYAIGDMTSRPLALYDGRRVRLESVPNALEQAKQAAASITGAAAPPPEIPWFWSDQYDLKLQMAGLGVGIDRTITRGSPETGKFALYHMSGDRVAVVESVNLPIEFITAKTLLTTKRRIDTDALADIAVPIKSDRIFVADAPVV</sequence>
<keyword evidence="4" id="KW-0560">Oxidoreductase</keyword>
<dbReference type="Proteomes" id="UP000192936">
    <property type="component" value="Unassembled WGS sequence"/>
</dbReference>
<dbReference type="EMBL" id="FXAK01000002">
    <property type="protein sequence ID" value="SMF35845.1"/>
    <property type="molecule type" value="Genomic_DNA"/>
</dbReference>
<feature type="domain" description="Reductase C-terminal" evidence="6">
    <location>
        <begin position="334"/>
        <end position="416"/>
    </location>
</feature>
<keyword evidence="3" id="KW-0274">FAD</keyword>
<dbReference type="AlphaFoldDB" id="A0A1X7ELY2"/>
<reference evidence="7 8" key="1">
    <citation type="submission" date="2017-04" db="EMBL/GenBank/DDBJ databases">
        <authorList>
            <person name="Afonso C.L."/>
            <person name="Miller P.J."/>
            <person name="Scott M.A."/>
            <person name="Spackman E."/>
            <person name="Goraichik I."/>
            <person name="Dimitrov K.M."/>
            <person name="Suarez D.L."/>
            <person name="Swayne D.E."/>
        </authorList>
    </citation>
    <scope>NUCLEOTIDE SEQUENCE [LARGE SCALE GENOMIC DNA]</scope>
    <source>
        <strain evidence="7 8">A2P</strain>
    </source>
</reference>